<dbReference type="GO" id="GO:0016787">
    <property type="term" value="F:hydrolase activity"/>
    <property type="evidence" value="ECO:0007669"/>
    <property type="project" value="UniProtKB-KW"/>
</dbReference>
<accession>A0ABW2CI18</accession>
<dbReference type="EMBL" id="JBHSXS010000006">
    <property type="protein sequence ID" value="MFC6880855.1"/>
    <property type="molecule type" value="Genomic_DNA"/>
</dbReference>
<protein>
    <submittedName>
        <fullName evidence="2">Serine hydrolase domain-containing protein</fullName>
        <ecNumber evidence="2">3.-.-.-</ecNumber>
    </submittedName>
</protein>
<sequence>MRETTAQDCRCADPASPECNLPRIGNALRFVLELGVPGVAATVKSPHCGLWTGGAGVADLETGRKARGDEHGRIGSDTKTWTATVVLQLVGEGKVKLEDTVDHYLPGLVRTKDYDGRKITVRQLLQHTSGLPDYLDAPFWEDEEAHRWDHIEPLQTVQQALRLPPPDDRARSGFAYSNTNYNLAGLIVQKVTGHDIGTEITRRIIQPLGLRETYWPGDSVTIRDPHLRCHKKSPDGVLSDTTDWNTSEADASGVLISTAADATAFWIALLTGKLLAPAQLAEMKATVPADDDEQYGLGVIRQPPAAGGTVTWGHSGSMASGHGFLNSITADGERAVTLLINTDDYDRRRTQALVDALVDELH</sequence>
<dbReference type="PANTHER" id="PTHR46825">
    <property type="entry name" value="D-ALANYL-D-ALANINE-CARBOXYPEPTIDASE/ENDOPEPTIDASE AMPH"/>
    <property type="match status" value="1"/>
</dbReference>
<evidence type="ECO:0000313" key="2">
    <source>
        <dbReference type="EMBL" id="MFC6880855.1"/>
    </source>
</evidence>
<name>A0ABW2CI18_9ACTN</name>
<dbReference type="Gene3D" id="3.40.710.10">
    <property type="entry name" value="DD-peptidase/beta-lactamase superfamily"/>
    <property type="match status" value="1"/>
</dbReference>
<keyword evidence="2" id="KW-0378">Hydrolase</keyword>
<evidence type="ECO:0000259" key="1">
    <source>
        <dbReference type="Pfam" id="PF00144"/>
    </source>
</evidence>
<keyword evidence="3" id="KW-1185">Reference proteome</keyword>
<gene>
    <name evidence="2" type="ORF">ACFQKB_13895</name>
</gene>
<dbReference type="InterPro" id="IPR050491">
    <property type="entry name" value="AmpC-like"/>
</dbReference>
<dbReference type="RefSeq" id="WP_378063265.1">
    <property type="nucleotide sequence ID" value="NZ_JBHSXS010000006.1"/>
</dbReference>
<dbReference type="EC" id="3.-.-.-" evidence="2"/>
<dbReference type="Pfam" id="PF00144">
    <property type="entry name" value="Beta-lactamase"/>
    <property type="match status" value="1"/>
</dbReference>
<organism evidence="2 3">
    <name type="scientific">Actinomadura yumaensis</name>
    <dbReference type="NCBI Taxonomy" id="111807"/>
    <lineage>
        <taxon>Bacteria</taxon>
        <taxon>Bacillati</taxon>
        <taxon>Actinomycetota</taxon>
        <taxon>Actinomycetes</taxon>
        <taxon>Streptosporangiales</taxon>
        <taxon>Thermomonosporaceae</taxon>
        <taxon>Actinomadura</taxon>
    </lineage>
</organism>
<reference evidence="3" key="1">
    <citation type="journal article" date="2019" name="Int. J. Syst. Evol. Microbiol.">
        <title>The Global Catalogue of Microorganisms (GCM) 10K type strain sequencing project: providing services to taxonomists for standard genome sequencing and annotation.</title>
        <authorList>
            <consortium name="The Broad Institute Genomics Platform"/>
            <consortium name="The Broad Institute Genome Sequencing Center for Infectious Disease"/>
            <person name="Wu L."/>
            <person name="Ma J."/>
        </authorList>
    </citation>
    <scope>NUCLEOTIDE SEQUENCE [LARGE SCALE GENOMIC DNA]</scope>
    <source>
        <strain evidence="3">JCM 3369</strain>
    </source>
</reference>
<feature type="domain" description="Beta-lactamase-related" evidence="1">
    <location>
        <begin position="35"/>
        <end position="355"/>
    </location>
</feature>
<dbReference type="InterPro" id="IPR001466">
    <property type="entry name" value="Beta-lactam-related"/>
</dbReference>
<comment type="caution">
    <text evidence="2">The sequence shown here is derived from an EMBL/GenBank/DDBJ whole genome shotgun (WGS) entry which is preliminary data.</text>
</comment>
<dbReference type="SUPFAM" id="SSF56601">
    <property type="entry name" value="beta-lactamase/transpeptidase-like"/>
    <property type="match status" value="1"/>
</dbReference>
<proteinExistence type="predicted"/>
<evidence type="ECO:0000313" key="3">
    <source>
        <dbReference type="Proteomes" id="UP001596380"/>
    </source>
</evidence>
<dbReference type="InterPro" id="IPR012338">
    <property type="entry name" value="Beta-lactam/transpept-like"/>
</dbReference>
<dbReference type="Proteomes" id="UP001596380">
    <property type="component" value="Unassembled WGS sequence"/>
</dbReference>
<dbReference type="PANTHER" id="PTHR46825:SF7">
    <property type="entry name" value="D-ALANYL-D-ALANINE CARBOXYPEPTIDASE"/>
    <property type="match status" value="1"/>
</dbReference>